<dbReference type="SUPFAM" id="SSF56112">
    <property type="entry name" value="Protein kinase-like (PK-like)"/>
    <property type="match status" value="1"/>
</dbReference>
<dbReference type="SMART" id="SM00587">
    <property type="entry name" value="CHK"/>
    <property type="match status" value="1"/>
</dbReference>
<dbReference type="AlphaFoldDB" id="W8B2V8"/>
<dbReference type="PANTHER" id="PTHR11012:SF12">
    <property type="entry name" value="CHK KINASE-LIKE DOMAIN-CONTAINING PROTEIN-RELATED"/>
    <property type="match status" value="1"/>
</dbReference>
<dbReference type="Pfam" id="PF02958">
    <property type="entry name" value="EcKL"/>
    <property type="match status" value="1"/>
</dbReference>
<dbReference type="InterPro" id="IPR015897">
    <property type="entry name" value="CHK_kinase-like"/>
</dbReference>
<accession>W8B2V8</accession>
<dbReference type="PANTHER" id="PTHR11012">
    <property type="entry name" value="PROTEIN KINASE-LIKE DOMAIN-CONTAINING"/>
    <property type="match status" value="1"/>
</dbReference>
<sequence length="419" mass="49789">MAPNNHNYNADELEAPAWLNDDFFIKVLRNFETDAKELRLRKTELSPATLKGDHYASVMFRATVEYECDGENKCQRMIMKTMPEVDGHKKEMFEDSIIFETEIDMYTRVIPRFEQILRDIGDETVLRAPILFHELSPQKIIIFEDIVPLGYEVLRDRYVNKEELEAAYTKLAKWHAISYKINLEEPQYFENYRQGLLAMPKIEENEFMPHGVGLLIEQLETMPQMCKYVPYIKSIEQDLFKGAIAAFREYHEARRENAYYVLCHGDFHNKNMMFKHDASTGKLVDVMLLDYQLSYVGPMINDLIYSLYMLLDAENRENFEHWVHFYFTQFKDTLAKIGFEGPVPKLMQLYEQRRQQKLWELFLLITFLPAWLAFRDGSTGPDDIMTSADTRRRIYERKEYLEELDKLLTKYINLGYFEE</sequence>
<evidence type="ECO:0000259" key="1">
    <source>
        <dbReference type="SMART" id="SM00587"/>
    </source>
</evidence>
<evidence type="ECO:0000313" key="2">
    <source>
        <dbReference type="EMBL" id="JAB92892.1"/>
    </source>
</evidence>
<dbReference type="Gene3D" id="3.90.1200.10">
    <property type="match status" value="1"/>
</dbReference>
<reference evidence="2" key="1">
    <citation type="submission" date="2013-07" db="EMBL/GenBank/DDBJ databases">
        <authorList>
            <person name="Geib S."/>
        </authorList>
    </citation>
    <scope>NUCLEOTIDE SEQUENCE</scope>
</reference>
<name>W8B2V8_CERCA</name>
<feature type="domain" description="CHK kinase-like" evidence="1">
    <location>
        <begin position="141"/>
        <end position="336"/>
    </location>
</feature>
<dbReference type="EMBL" id="GAMC01013663">
    <property type="protein sequence ID" value="JAB92892.1"/>
    <property type="molecule type" value="mRNA"/>
</dbReference>
<proteinExistence type="evidence at transcript level"/>
<dbReference type="OrthoDB" id="8250698at2759"/>
<dbReference type="InterPro" id="IPR011009">
    <property type="entry name" value="Kinase-like_dom_sf"/>
</dbReference>
<dbReference type="InterPro" id="IPR004119">
    <property type="entry name" value="EcKL"/>
</dbReference>
<organism evidence="2">
    <name type="scientific">Ceratitis capitata</name>
    <name type="common">Mediterranean fruit fly</name>
    <name type="synonym">Tephritis capitata</name>
    <dbReference type="NCBI Taxonomy" id="7213"/>
    <lineage>
        <taxon>Eukaryota</taxon>
        <taxon>Metazoa</taxon>
        <taxon>Ecdysozoa</taxon>
        <taxon>Arthropoda</taxon>
        <taxon>Hexapoda</taxon>
        <taxon>Insecta</taxon>
        <taxon>Pterygota</taxon>
        <taxon>Neoptera</taxon>
        <taxon>Endopterygota</taxon>
        <taxon>Diptera</taxon>
        <taxon>Brachycera</taxon>
        <taxon>Muscomorpha</taxon>
        <taxon>Tephritoidea</taxon>
        <taxon>Tephritidae</taxon>
        <taxon>Ceratitis</taxon>
        <taxon>Ceratitis</taxon>
    </lineage>
</organism>
<dbReference type="EMBL" id="GAMC01013662">
    <property type="protein sequence ID" value="JAB92893.1"/>
    <property type="molecule type" value="mRNA"/>
</dbReference>
<protein>
    <recommendedName>
        <fullName evidence="1">CHK kinase-like domain-containing protein</fullName>
    </recommendedName>
</protein>
<reference evidence="2" key="2">
    <citation type="journal article" date="2014" name="BMC Genomics">
        <title>A genomic perspective to assessing quality of mass-reared SIT flies used in Mediterranean fruit fly (Ceratitis capitata) eradication in California.</title>
        <authorList>
            <person name="Calla B."/>
            <person name="Hall B."/>
            <person name="Hou S."/>
            <person name="Geib S.M."/>
        </authorList>
    </citation>
    <scope>NUCLEOTIDE SEQUENCE</scope>
</reference>